<sequence length="118" mass="12414">MCLKSLLQSSVSSGLAIKSNPASILRGEKANWGHMLERSNCTRSQSAQVRGQGTQVCSNQVVKASSGRKISKAAVLFRQPSPVPAVNNFSCCGLLVLIGSQVQPFGATMDSGAAVHRQ</sequence>
<evidence type="ECO:0000313" key="2">
    <source>
        <dbReference type="Proteomes" id="UP001163823"/>
    </source>
</evidence>
<keyword evidence="2" id="KW-1185">Reference proteome</keyword>
<reference evidence="1" key="1">
    <citation type="journal article" date="2023" name="Science">
        <title>Elucidation of the pathway for biosynthesis of saponin adjuvants from the soapbark tree.</title>
        <authorList>
            <person name="Reed J."/>
            <person name="Orme A."/>
            <person name="El-Demerdash A."/>
            <person name="Owen C."/>
            <person name="Martin L.B.B."/>
            <person name="Misra R.C."/>
            <person name="Kikuchi S."/>
            <person name="Rejzek M."/>
            <person name="Martin A.C."/>
            <person name="Harkess A."/>
            <person name="Leebens-Mack J."/>
            <person name="Louveau T."/>
            <person name="Stephenson M.J."/>
            <person name="Osbourn A."/>
        </authorList>
    </citation>
    <scope>NUCLEOTIDE SEQUENCE</scope>
    <source>
        <strain evidence="1">S10</strain>
    </source>
</reference>
<evidence type="ECO:0000313" key="1">
    <source>
        <dbReference type="EMBL" id="KAJ7961860.1"/>
    </source>
</evidence>
<dbReference type="EMBL" id="JARAOO010000007">
    <property type="protein sequence ID" value="KAJ7961860.1"/>
    <property type="molecule type" value="Genomic_DNA"/>
</dbReference>
<accession>A0AAD7PP85</accession>
<dbReference type="Proteomes" id="UP001163823">
    <property type="component" value="Chromosome 7"/>
</dbReference>
<comment type="caution">
    <text evidence="1">The sequence shown here is derived from an EMBL/GenBank/DDBJ whole genome shotgun (WGS) entry which is preliminary data.</text>
</comment>
<organism evidence="1 2">
    <name type="scientific">Quillaja saponaria</name>
    <name type="common">Soap bark tree</name>
    <dbReference type="NCBI Taxonomy" id="32244"/>
    <lineage>
        <taxon>Eukaryota</taxon>
        <taxon>Viridiplantae</taxon>
        <taxon>Streptophyta</taxon>
        <taxon>Embryophyta</taxon>
        <taxon>Tracheophyta</taxon>
        <taxon>Spermatophyta</taxon>
        <taxon>Magnoliopsida</taxon>
        <taxon>eudicotyledons</taxon>
        <taxon>Gunneridae</taxon>
        <taxon>Pentapetalae</taxon>
        <taxon>rosids</taxon>
        <taxon>fabids</taxon>
        <taxon>Fabales</taxon>
        <taxon>Quillajaceae</taxon>
        <taxon>Quillaja</taxon>
    </lineage>
</organism>
<name>A0AAD7PP85_QUISA</name>
<dbReference type="KEGG" id="qsa:O6P43_017159"/>
<dbReference type="AlphaFoldDB" id="A0AAD7PP85"/>
<protein>
    <submittedName>
        <fullName evidence="1">Uncharacterized protein</fullName>
    </submittedName>
</protein>
<proteinExistence type="predicted"/>
<gene>
    <name evidence="1" type="ORF">O6P43_017159</name>
</gene>